<keyword evidence="11" id="KW-1185">Reference proteome</keyword>
<dbReference type="AlphaFoldDB" id="A0A1U7CUF8"/>
<evidence type="ECO:0000313" key="11">
    <source>
        <dbReference type="Proteomes" id="UP000186309"/>
    </source>
</evidence>
<sequence>MVATVEQLAALVSGRLVGDGKVSIHSARPVSEAGPGDITFIENDRYAKLLRTSPASAAIVGPHFRVKRPTVKDDLPVIEVDDPIAAFIMVRTHLSGEQKPRWTGVHPQAWVAPTATIGRDVAIYPFAYVGDQAVVADGSTIHPGAVIGDRCRIGRDCMIHPNAVLYADVTLEDRVEVHAGTVLGGDGFGYRQANGRHVKIPHTGKLEIGNDVEIGANCTIDRATFEATRIGEGTKIDNLVMIGHNNQIGRHNLLCGQVGIAGSCTTGDYVVMAGQAGIKDKTQIGDGAIVGAQAGVHRNIPSGQQVLGSPAIPVREQRRLFQMIARLPEMHRQLRELSAQIEAISAVVPLSPNHDGTVGDVDHDHDHDVDPTGF</sequence>
<keyword evidence="5 7" id="KW-0443">Lipid metabolism</keyword>
<reference evidence="11" key="1">
    <citation type="submission" date="2016-12" db="EMBL/GenBank/DDBJ databases">
        <title>Comparative genomics of four Isosphaeraceae planctomycetes: a common pool of plasmids and glycoside hydrolase genes.</title>
        <authorList>
            <person name="Ivanova A."/>
        </authorList>
    </citation>
    <scope>NUCLEOTIDE SEQUENCE [LARGE SCALE GENOMIC DNA]</scope>
    <source>
        <strain evidence="11">PX4</strain>
    </source>
</reference>
<evidence type="ECO:0000313" key="10">
    <source>
        <dbReference type="EMBL" id="APW62548.1"/>
    </source>
</evidence>
<name>A0A1U7CUF8_9BACT</name>
<evidence type="ECO:0000256" key="4">
    <source>
        <dbReference type="ARBA" id="ARBA00022737"/>
    </source>
</evidence>
<dbReference type="UniPathway" id="UPA00973"/>
<dbReference type="InterPro" id="IPR020573">
    <property type="entry name" value="UDP_GlcNAc_AcTrfase_non-rep"/>
</dbReference>
<feature type="region of interest" description="Disordered" evidence="8">
    <location>
        <begin position="354"/>
        <end position="374"/>
    </location>
</feature>
<dbReference type="Pfam" id="PF04613">
    <property type="entry name" value="LpxD"/>
    <property type="match status" value="1"/>
</dbReference>
<dbReference type="CDD" id="cd03352">
    <property type="entry name" value="LbH_LpxD"/>
    <property type="match status" value="1"/>
</dbReference>
<gene>
    <name evidence="10" type="primary">lpxD_3</name>
    <name evidence="7" type="synonym">lpxD</name>
    <name evidence="10" type="ORF">BSF38_04096</name>
</gene>
<dbReference type="InterPro" id="IPR007691">
    <property type="entry name" value="LpxD"/>
</dbReference>
<proteinExistence type="inferred from homology"/>
<evidence type="ECO:0000256" key="5">
    <source>
        <dbReference type="ARBA" id="ARBA00023098"/>
    </source>
</evidence>
<dbReference type="GO" id="GO:0016410">
    <property type="term" value="F:N-acyltransferase activity"/>
    <property type="evidence" value="ECO:0007669"/>
    <property type="project" value="InterPro"/>
</dbReference>
<evidence type="ECO:0000256" key="6">
    <source>
        <dbReference type="ARBA" id="ARBA00023315"/>
    </source>
</evidence>
<dbReference type="NCBIfam" id="NF002060">
    <property type="entry name" value="PRK00892.1"/>
    <property type="match status" value="1"/>
</dbReference>
<dbReference type="STRING" id="1387353.BSF38_04096"/>
<dbReference type="PANTHER" id="PTHR43378">
    <property type="entry name" value="UDP-3-O-ACYLGLUCOSAMINE N-ACYLTRANSFERASE"/>
    <property type="match status" value="1"/>
</dbReference>
<keyword evidence="3 7" id="KW-0808">Transferase</keyword>
<dbReference type="RefSeq" id="WP_083713122.1">
    <property type="nucleotide sequence ID" value="NZ_CP019082.1"/>
</dbReference>
<keyword evidence="4 7" id="KW-0677">Repeat</keyword>
<dbReference type="GO" id="GO:0009245">
    <property type="term" value="P:lipid A biosynthetic process"/>
    <property type="evidence" value="ECO:0007669"/>
    <property type="project" value="UniProtKB-UniRule"/>
</dbReference>
<dbReference type="NCBIfam" id="TIGR01853">
    <property type="entry name" value="lipid_A_lpxD"/>
    <property type="match status" value="1"/>
</dbReference>
<feature type="active site" description="Proton acceptor" evidence="7">
    <location>
        <position position="244"/>
    </location>
</feature>
<feature type="domain" description="UDP-3-O-[3-hydroxymyristoyl] glucosamine N-acyltransferase non-repeat region" evidence="9">
    <location>
        <begin position="22"/>
        <end position="89"/>
    </location>
</feature>
<dbReference type="InterPro" id="IPR001451">
    <property type="entry name" value="Hexapep"/>
</dbReference>
<dbReference type="Proteomes" id="UP000186309">
    <property type="component" value="Chromosome"/>
</dbReference>
<dbReference type="GO" id="GO:0016020">
    <property type="term" value="C:membrane"/>
    <property type="evidence" value="ECO:0007669"/>
    <property type="project" value="GOC"/>
</dbReference>
<evidence type="ECO:0000256" key="2">
    <source>
        <dbReference type="ARBA" id="ARBA00022556"/>
    </source>
</evidence>
<dbReference type="Gene3D" id="2.160.10.10">
    <property type="entry name" value="Hexapeptide repeat proteins"/>
    <property type="match status" value="1"/>
</dbReference>
<protein>
    <recommendedName>
        <fullName evidence="7">UDP-3-O-acylglucosamine N-acyltransferase</fullName>
        <ecNumber evidence="7">2.3.1.191</ecNumber>
    </recommendedName>
</protein>
<dbReference type="PANTHER" id="PTHR43378:SF2">
    <property type="entry name" value="UDP-3-O-ACYLGLUCOSAMINE N-ACYLTRANSFERASE 1, MITOCHONDRIAL-RELATED"/>
    <property type="match status" value="1"/>
</dbReference>
<keyword evidence="2 7" id="KW-0441">Lipid A biosynthesis</keyword>
<comment type="subunit">
    <text evidence="7">Homotrimer.</text>
</comment>
<evidence type="ECO:0000256" key="8">
    <source>
        <dbReference type="SAM" id="MobiDB-lite"/>
    </source>
</evidence>
<dbReference type="KEGG" id="pbor:BSF38_04096"/>
<dbReference type="EC" id="2.3.1.191" evidence="7"/>
<dbReference type="InterPro" id="IPR011004">
    <property type="entry name" value="Trimer_LpxA-like_sf"/>
</dbReference>
<evidence type="ECO:0000259" key="9">
    <source>
        <dbReference type="Pfam" id="PF04613"/>
    </source>
</evidence>
<dbReference type="OrthoDB" id="9784739at2"/>
<comment type="catalytic activity">
    <reaction evidence="7">
        <text>a UDP-3-O-[(3R)-3-hydroxyacyl]-alpha-D-glucosamine + a (3R)-hydroxyacyl-[ACP] = a UDP-2-N,3-O-bis[(3R)-3-hydroxyacyl]-alpha-D-glucosamine + holo-[ACP] + H(+)</text>
        <dbReference type="Rhea" id="RHEA:53836"/>
        <dbReference type="Rhea" id="RHEA-COMP:9685"/>
        <dbReference type="Rhea" id="RHEA-COMP:9945"/>
        <dbReference type="ChEBI" id="CHEBI:15378"/>
        <dbReference type="ChEBI" id="CHEBI:64479"/>
        <dbReference type="ChEBI" id="CHEBI:78827"/>
        <dbReference type="ChEBI" id="CHEBI:137740"/>
        <dbReference type="ChEBI" id="CHEBI:137748"/>
        <dbReference type="EC" id="2.3.1.191"/>
    </reaction>
</comment>
<dbReference type="Gene3D" id="3.40.1390.10">
    <property type="entry name" value="MurE/MurF, N-terminal domain"/>
    <property type="match status" value="1"/>
</dbReference>
<dbReference type="GO" id="GO:0103118">
    <property type="term" value="F:UDP-3-O-[(3R)-3-hydroxyacyl]-glucosamine N-acyltransferase activity"/>
    <property type="evidence" value="ECO:0007669"/>
    <property type="project" value="UniProtKB-EC"/>
</dbReference>
<evidence type="ECO:0000256" key="7">
    <source>
        <dbReference type="HAMAP-Rule" id="MF_00523"/>
    </source>
</evidence>
<accession>A0A1U7CUF8</accession>
<evidence type="ECO:0000256" key="1">
    <source>
        <dbReference type="ARBA" id="ARBA00022516"/>
    </source>
</evidence>
<keyword evidence="6 7" id="KW-0012">Acyltransferase</keyword>
<dbReference type="EMBL" id="CP019082">
    <property type="protein sequence ID" value="APW62548.1"/>
    <property type="molecule type" value="Genomic_DNA"/>
</dbReference>
<evidence type="ECO:0000256" key="3">
    <source>
        <dbReference type="ARBA" id="ARBA00022679"/>
    </source>
</evidence>
<keyword evidence="1 7" id="KW-0444">Lipid biosynthesis</keyword>
<comment type="similarity">
    <text evidence="7">Belongs to the transferase hexapeptide repeat family. LpxD subfamily.</text>
</comment>
<organism evidence="10 11">
    <name type="scientific">Paludisphaera borealis</name>
    <dbReference type="NCBI Taxonomy" id="1387353"/>
    <lineage>
        <taxon>Bacteria</taxon>
        <taxon>Pseudomonadati</taxon>
        <taxon>Planctomycetota</taxon>
        <taxon>Planctomycetia</taxon>
        <taxon>Isosphaerales</taxon>
        <taxon>Isosphaeraceae</taxon>
        <taxon>Paludisphaera</taxon>
    </lineage>
</organism>
<feature type="compositionally biased region" description="Basic and acidic residues" evidence="8">
    <location>
        <begin position="360"/>
        <end position="374"/>
    </location>
</feature>
<comment type="function">
    <text evidence="7">Catalyzes the N-acylation of UDP-3-O-acylglucosamine using 3-hydroxyacyl-ACP as the acyl donor. Is involved in the biosynthesis of lipid A, a phosphorylated glycolipid that anchors the lipopolysaccharide to the outer membrane of the cell.</text>
</comment>
<comment type="pathway">
    <text evidence="7">Bacterial outer membrane biogenesis; LPS lipid A biosynthesis.</text>
</comment>
<dbReference type="SUPFAM" id="SSF51161">
    <property type="entry name" value="Trimeric LpxA-like enzymes"/>
    <property type="match status" value="1"/>
</dbReference>
<dbReference type="HAMAP" id="MF_00523">
    <property type="entry name" value="LpxD"/>
    <property type="match status" value="1"/>
</dbReference>
<dbReference type="Pfam" id="PF00132">
    <property type="entry name" value="Hexapep"/>
    <property type="match status" value="2"/>
</dbReference>